<evidence type="ECO:0000313" key="3">
    <source>
        <dbReference type="Ensembl" id="ENSPMGP00000021608.1"/>
    </source>
</evidence>
<dbReference type="Gene3D" id="2.60.40.10">
    <property type="entry name" value="Immunoglobulins"/>
    <property type="match status" value="1"/>
</dbReference>
<dbReference type="Proteomes" id="UP000261520">
    <property type="component" value="Unplaced"/>
</dbReference>
<feature type="compositionally biased region" description="Basic and acidic residues" evidence="1">
    <location>
        <begin position="450"/>
        <end position="459"/>
    </location>
</feature>
<dbReference type="AlphaFoldDB" id="A0A3B4AWU3"/>
<dbReference type="GO" id="GO:0003341">
    <property type="term" value="P:cilium movement"/>
    <property type="evidence" value="ECO:0007669"/>
    <property type="project" value="TreeGrafter"/>
</dbReference>
<evidence type="ECO:0008006" key="5">
    <source>
        <dbReference type="Google" id="ProtNLM"/>
    </source>
</evidence>
<dbReference type="GO" id="GO:0005930">
    <property type="term" value="C:axoneme"/>
    <property type="evidence" value="ECO:0007669"/>
    <property type="project" value="TreeGrafter"/>
</dbReference>
<dbReference type="STRING" id="409849.ENSPMGP00000021608"/>
<reference evidence="3" key="1">
    <citation type="submission" date="2025-08" db="UniProtKB">
        <authorList>
            <consortium name="Ensembl"/>
        </authorList>
    </citation>
    <scope>IDENTIFICATION</scope>
</reference>
<proteinExistence type="predicted"/>
<organism evidence="3 4">
    <name type="scientific">Periophthalmus magnuspinnatus</name>
    <dbReference type="NCBI Taxonomy" id="409849"/>
    <lineage>
        <taxon>Eukaryota</taxon>
        <taxon>Metazoa</taxon>
        <taxon>Chordata</taxon>
        <taxon>Craniata</taxon>
        <taxon>Vertebrata</taxon>
        <taxon>Euteleostomi</taxon>
        <taxon>Actinopterygii</taxon>
        <taxon>Neopterygii</taxon>
        <taxon>Teleostei</taxon>
        <taxon>Neoteleostei</taxon>
        <taxon>Acanthomorphata</taxon>
        <taxon>Gobiaria</taxon>
        <taxon>Gobiiformes</taxon>
        <taxon>Gobioidei</taxon>
        <taxon>Gobiidae</taxon>
        <taxon>Oxudercinae</taxon>
        <taxon>Periophthalmus</taxon>
    </lineage>
</organism>
<keyword evidence="2" id="KW-1133">Transmembrane helix</keyword>
<sequence>MYWRTSGFLNKRQRVNKSGSQTSLPPIFPPKTKILLPHQRSLGSPGVERPVFSLNPSRVELFPGQSVDMILTGSCYAPKTVHERLVCHSIVGNTGSCDSIMTVDVTCCFVAPMLSIYPKHLHFNIEKVPGKSISPQYRRLFLKNISTLTLFMDLQTVEPFSLSHAQAFQSSATTMVFISQILIQFHVDFLEINYQGHPQQDIVKLHGEIHFPNLLLSSTSVDFGCVLNSTETQREITITNCSPLPVMYHWTFLDQKPSGLRYDPAFNRLKPVYVKLLYVPLLRITLWVISVPPSYGQKVSKWFFFVFFYIYLFVTAISFYGHDYVSREVVAQCHVEDGPVYEVTLKGEASQVSFSLDYTSVDFGQKSSDCHRGIVINGLQSAFTATIAHTLQIVLKALNNRKHIYVVNIFDSYSALQSREKAQKDQQRQQEDLKRLKEEELKKNNKKAPKKEIQKEPPKKKEIKMVCLSIWYSYF</sequence>
<feature type="region of interest" description="Disordered" evidence="1">
    <location>
        <begin position="421"/>
        <end position="459"/>
    </location>
</feature>
<keyword evidence="4" id="KW-1185">Reference proteome</keyword>
<dbReference type="InterPro" id="IPR033305">
    <property type="entry name" value="Hydin-like"/>
</dbReference>
<protein>
    <recommendedName>
        <fullName evidence="5">Hydin adenylate kinase-like domain-containing protein</fullName>
    </recommendedName>
</protein>
<evidence type="ECO:0000256" key="1">
    <source>
        <dbReference type="SAM" id="MobiDB-lite"/>
    </source>
</evidence>
<dbReference type="PANTHER" id="PTHR23053:SF0">
    <property type="entry name" value="HYDROCEPHALUS-INDUCING PROTEIN HOMOLOG"/>
    <property type="match status" value="1"/>
</dbReference>
<name>A0A3B4AWU3_9GOBI</name>
<keyword evidence="2" id="KW-0472">Membrane</keyword>
<reference evidence="3" key="2">
    <citation type="submission" date="2025-09" db="UniProtKB">
        <authorList>
            <consortium name="Ensembl"/>
        </authorList>
    </citation>
    <scope>IDENTIFICATION</scope>
</reference>
<evidence type="ECO:0000313" key="4">
    <source>
        <dbReference type="Proteomes" id="UP000261520"/>
    </source>
</evidence>
<evidence type="ECO:0000256" key="2">
    <source>
        <dbReference type="SAM" id="Phobius"/>
    </source>
</evidence>
<dbReference type="Ensembl" id="ENSPMGT00000023014.1">
    <property type="protein sequence ID" value="ENSPMGP00000021608.1"/>
    <property type="gene ID" value="ENSPMGG00000017483.1"/>
</dbReference>
<keyword evidence="2" id="KW-0812">Transmembrane</keyword>
<accession>A0A3B4AWU3</accession>
<dbReference type="InterPro" id="IPR013783">
    <property type="entry name" value="Ig-like_fold"/>
</dbReference>
<feature type="compositionally biased region" description="Basic and acidic residues" evidence="1">
    <location>
        <begin position="421"/>
        <end position="443"/>
    </location>
</feature>
<dbReference type="GO" id="GO:1904158">
    <property type="term" value="P:axonemal central apparatus assembly"/>
    <property type="evidence" value="ECO:0007669"/>
    <property type="project" value="TreeGrafter"/>
</dbReference>
<feature type="transmembrane region" description="Helical" evidence="2">
    <location>
        <begin position="302"/>
        <end position="320"/>
    </location>
</feature>
<feature type="region of interest" description="Disordered" evidence="1">
    <location>
        <begin position="1"/>
        <end position="24"/>
    </location>
</feature>
<dbReference type="PANTHER" id="PTHR23053">
    <property type="entry name" value="DLEC1 DELETED IN LUNG AND ESOPHAGEAL CANCER 1"/>
    <property type="match status" value="1"/>
</dbReference>